<accession>A0A3G5AEM1</accession>
<keyword evidence="5" id="KW-0863">Zinc-finger</keyword>
<dbReference type="InterPro" id="IPR044066">
    <property type="entry name" value="TRIAD_supradom"/>
</dbReference>
<organism evidence="9">
    <name type="scientific">Hyperionvirus sp</name>
    <dbReference type="NCBI Taxonomy" id="2487770"/>
    <lineage>
        <taxon>Viruses</taxon>
        <taxon>Varidnaviria</taxon>
        <taxon>Bamfordvirae</taxon>
        <taxon>Nucleocytoviricota</taxon>
        <taxon>Megaviricetes</taxon>
        <taxon>Imitervirales</taxon>
        <taxon>Mimiviridae</taxon>
        <taxon>Klosneuvirinae</taxon>
    </lineage>
</organism>
<dbReference type="SMART" id="SM00647">
    <property type="entry name" value="IBR"/>
    <property type="match status" value="2"/>
</dbReference>
<dbReference type="GO" id="GO:0008270">
    <property type="term" value="F:zinc ion binding"/>
    <property type="evidence" value="ECO:0007669"/>
    <property type="project" value="UniProtKB-KW"/>
</dbReference>
<evidence type="ECO:0000256" key="2">
    <source>
        <dbReference type="ARBA" id="ARBA00022679"/>
    </source>
</evidence>
<dbReference type="InterPro" id="IPR002867">
    <property type="entry name" value="IBR_dom"/>
</dbReference>
<dbReference type="InterPro" id="IPR051628">
    <property type="entry name" value="LUBAC_E3_Ligases"/>
</dbReference>
<evidence type="ECO:0000256" key="7">
    <source>
        <dbReference type="ARBA" id="ARBA00022833"/>
    </source>
</evidence>
<proteinExistence type="predicted"/>
<evidence type="ECO:0000256" key="5">
    <source>
        <dbReference type="ARBA" id="ARBA00022771"/>
    </source>
</evidence>
<dbReference type="GO" id="GO:0016740">
    <property type="term" value="F:transferase activity"/>
    <property type="evidence" value="ECO:0007669"/>
    <property type="project" value="UniProtKB-KW"/>
</dbReference>
<dbReference type="PANTHER" id="PTHR22770">
    <property type="entry name" value="UBIQUITIN CONJUGATING ENZYME 7 INTERACTING PROTEIN-RELATED"/>
    <property type="match status" value="1"/>
</dbReference>
<dbReference type="Gene3D" id="1.20.120.1750">
    <property type="match status" value="1"/>
</dbReference>
<dbReference type="PANTHER" id="PTHR22770:SF47">
    <property type="entry name" value="E3 UBIQUITIN-PROTEIN LIGASE RNF216"/>
    <property type="match status" value="1"/>
</dbReference>
<dbReference type="SUPFAM" id="SSF57850">
    <property type="entry name" value="RING/U-box"/>
    <property type="match status" value="3"/>
</dbReference>
<evidence type="ECO:0000313" key="9">
    <source>
        <dbReference type="EMBL" id="AYV83819.1"/>
    </source>
</evidence>
<keyword evidence="3" id="KW-0479">Metal-binding</keyword>
<reference evidence="9" key="1">
    <citation type="submission" date="2018-10" db="EMBL/GenBank/DDBJ databases">
        <title>Hidden diversity of soil giant viruses.</title>
        <authorList>
            <person name="Schulz F."/>
            <person name="Alteio L."/>
            <person name="Goudeau D."/>
            <person name="Ryan E.M."/>
            <person name="Malmstrom R.R."/>
            <person name="Blanchard J."/>
            <person name="Woyke T."/>
        </authorList>
    </citation>
    <scope>NUCLEOTIDE SEQUENCE</scope>
    <source>
        <strain evidence="9">HYV1</strain>
    </source>
</reference>
<evidence type="ECO:0000256" key="1">
    <source>
        <dbReference type="ARBA" id="ARBA00004906"/>
    </source>
</evidence>
<dbReference type="EMBL" id="MK072394">
    <property type="protein sequence ID" value="AYV83819.1"/>
    <property type="molecule type" value="Genomic_DNA"/>
</dbReference>
<sequence length="391" mass="45020">MEQCNGITKRGRGIRCKRRIKITAENTINGKSYCGVHLKLLPKPIPAVPHDKIPDYLKQVIPADILPHVTTFSIEELEFIFLEKSENGQSIVPPDESITLFECMCCINECMEADKIMCSNNHKFCKECLINYVTDRITGGDYKLRCMADSNCNGTFNHKILKNMLDPKLYNSYVEKETQEIMNLAEIKDLYTCPKCLVYSIEIDEAYREKNMKEPKFVCANSTCRFISCLLCKGKFHGKISCDYVKKDENVRKIIEEVLTRHRTRACPKCSKVFMRIDGCNKMTCSCKTVSCYLCKVQIMGYEHFASEGVVVEGKCALFTNEADIEKRSVYLAVKEIYEMFKGDKKKLEMEVYPILCMLEKEHVHVVDCQFKEKVVPVVLEPQKKNRCVIL</sequence>
<evidence type="ECO:0000256" key="6">
    <source>
        <dbReference type="ARBA" id="ARBA00022786"/>
    </source>
</evidence>
<dbReference type="Pfam" id="PF26200">
    <property type="entry name" value="Rcat_RNF216"/>
    <property type="match status" value="1"/>
</dbReference>
<keyword evidence="6" id="KW-0833">Ubl conjugation pathway</keyword>
<name>A0A3G5AEM1_9VIRU</name>
<comment type="pathway">
    <text evidence="1">Protein modification; protein ubiquitination.</text>
</comment>
<keyword evidence="9" id="KW-0436">Ligase</keyword>
<protein>
    <submittedName>
        <fullName evidence="9">Putative E3 ubiquitin ligase triad3</fullName>
    </submittedName>
</protein>
<dbReference type="PROSITE" id="PS51873">
    <property type="entry name" value="TRIAD"/>
    <property type="match status" value="1"/>
</dbReference>
<keyword evidence="2" id="KW-0808">Transferase</keyword>
<keyword evidence="7" id="KW-0862">Zinc</keyword>
<dbReference type="GO" id="GO:0016874">
    <property type="term" value="F:ligase activity"/>
    <property type="evidence" value="ECO:0007669"/>
    <property type="project" value="UniProtKB-KW"/>
</dbReference>
<evidence type="ECO:0000259" key="8">
    <source>
        <dbReference type="PROSITE" id="PS51873"/>
    </source>
</evidence>
<evidence type="ECO:0000256" key="3">
    <source>
        <dbReference type="ARBA" id="ARBA00022723"/>
    </source>
</evidence>
<keyword evidence="4" id="KW-0677">Repeat</keyword>
<evidence type="ECO:0000256" key="4">
    <source>
        <dbReference type="ARBA" id="ARBA00022737"/>
    </source>
</evidence>
<feature type="domain" description="RING-type" evidence="8">
    <location>
        <begin position="99"/>
        <end position="320"/>
    </location>
</feature>
<gene>
    <name evidence="9" type="ORF">Hyperionvirus12_16</name>
</gene>